<gene>
    <name evidence="1" type="ORF">OU419_11665</name>
</gene>
<evidence type="ECO:0000313" key="2">
    <source>
        <dbReference type="Proteomes" id="UP001163624"/>
    </source>
</evidence>
<dbReference type="RefSeq" id="WP_254473214.1">
    <property type="nucleotide sequence ID" value="NZ_CP113432.1"/>
</dbReference>
<keyword evidence="2" id="KW-1185">Reference proteome</keyword>
<sequence>MNADETGVLPARAGTALRVGAVSLPCVVAEPDEGAAITGVPRLVWQVPITNVVRHQL</sequence>
<accession>A0ABY7A4A0</accession>
<reference evidence="1" key="1">
    <citation type="submission" date="2022-11" db="EMBL/GenBank/DDBJ databases">
        <title>Pseudomonas triclosanedens sp. nov., a triclosan degrader isolated from activated sludge.</title>
        <authorList>
            <person name="Yin Y."/>
            <person name="Lu Z."/>
        </authorList>
    </citation>
    <scope>NUCLEOTIDE SEQUENCE</scope>
    <source>
        <strain evidence="1">ZM23</strain>
    </source>
</reference>
<name>A0ABY7A4A0_9PSED</name>
<organism evidence="1 2">
    <name type="scientific">Pseudomonas triclosanedens</name>
    <dbReference type="NCBI Taxonomy" id="2961893"/>
    <lineage>
        <taxon>Bacteria</taxon>
        <taxon>Pseudomonadati</taxon>
        <taxon>Pseudomonadota</taxon>
        <taxon>Gammaproteobacteria</taxon>
        <taxon>Pseudomonadales</taxon>
        <taxon>Pseudomonadaceae</taxon>
        <taxon>Pseudomonas</taxon>
    </lineage>
</organism>
<evidence type="ECO:0000313" key="1">
    <source>
        <dbReference type="EMBL" id="WAI51869.1"/>
    </source>
</evidence>
<protein>
    <submittedName>
        <fullName evidence="1">Uncharacterized protein</fullName>
    </submittedName>
</protein>
<dbReference type="EMBL" id="CP113432">
    <property type="protein sequence ID" value="WAI51869.1"/>
    <property type="molecule type" value="Genomic_DNA"/>
</dbReference>
<proteinExistence type="predicted"/>
<dbReference type="Proteomes" id="UP001163624">
    <property type="component" value="Chromosome"/>
</dbReference>